<keyword evidence="3" id="KW-0813">Transport</keyword>
<gene>
    <name evidence="8" type="ORF">Acr_29g0005720</name>
</gene>
<comment type="caution">
    <text evidence="8">The sequence shown here is derived from an EMBL/GenBank/DDBJ whole genome shotgun (WGS) entry which is preliminary data.</text>
</comment>
<comment type="subcellular location">
    <subcellularLocation>
        <location evidence="1">Membrane</location>
    </subcellularLocation>
</comment>
<dbReference type="GO" id="GO:0015144">
    <property type="term" value="F:carbohydrate transmembrane transporter activity"/>
    <property type="evidence" value="ECO:0007669"/>
    <property type="project" value="InterPro"/>
</dbReference>
<dbReference type="AlphaFoldDB" id="A0A7J0HE56"/>
<keyword evidence="5" id="KW-1133">Transmembrane helix</keyword>
<name>A0A7J0HE56_9ERIC</name>
<evidence type="ECO:0000313" key="8">
    <source>
        <dbReference type="EMBL" id="GFZ21410.1"/>
    </source>
</evidence>
<comment type="similarity">
    <text evidence="7">Belongs to the major facilitator superfamily. Phosphate:H(+) symporter (TC 2.A.1.9) family.</text>
</comment>
<dbReference type="InterPro" id="IPR005828">
    <property type="entry name" value="MFS_sugar_transport-like"/>
</dbReference>
<dbReference type="PANTHER" id="PTHR23500">
    <property type="entry name" value="SOLUTE CARRIER FAMILY 2, FACILITATED GLUCOSE TRANSPORTER"/>
    <property type="match status" value="1"/>
</dbReference>
<keyword evidence="6" id="KW-0472">Membrane</keyword>
<evidence type="ECO:0000256" key="4">
    <source>
        <dbReference type="ARBA" id="ARBA00022692"/>
    </source>
</evidence>
<dbReference type="OrthoDB" id="6339427at2759"/>
<comment type="similarity">
    <text evidence="2">Belongs to the major facilitator superfamily. Sugar transporter (TC 2.A.1.1) family.</text>
</comment>
<proteinExistence type="inferred from homology"/>
<keyword evidence="9" id="KW-1185">Reference proteome</keyword>
<reference evidence="8 9" key="1">
    <citation type="submission" date="2019-07" db="EMBL/GenBank/DDBJ databases">
        <title>De Novo Assembly of kiwifruit Actinidia rufa.</title>
        <authorList>
            <person name="Sugita-Konishi S."/>
            <person name="Sato K."/>
            <person name="Mori E."/>
            <person name="Abe Y."/>
            <person name="Kisaki G."/>
            <person name="Hamano K."/>
            <person name="Suezawa K."/>
            <person name="Otani M."/>
            <person name="Fukuda T."/>
            <person name="Manabe T."/>
            <person name="Gomi K."/>
            <person name="Tabuchi M."/>
            <person name="Akimitsu K."/>
            <person name="Kataoka I."/>
        </authorList>
    </citation>
    <scope>NUCLEOTIDE SEQUENCE [LARGE SCALE GENOMIC DNA]</scope>
    <source>
        <strain evidence="9">cv. Fuchu</strain>
    </source>
</reference>
<dbReference type="Proteomes" id="UP000585474">
    <property type="component" value="Unassembled WGS sequence"/>
</dbReference>
<evidence type="ECO:0000256" key="3">
    <source>
        <dbReference type="ARBA" id="ARBA00022448"/>
    </source>
</evidence>
<dbReference type="GO" id="GO:0016020">
    <property type="term" value="C:membrane"/>
    <property type="evidence" value="ECO:0007669"/>
    <property type="project" value="UniProtKB-SubCell"/>
</dbReference>
<evidence type="ECO:0000256" key="6">
    <source>
        <dbReference type="ARBA" id="ARBA00023136"/>
    </source>
</evidence>
<evidence type="ECO:0000256" key="1">
    <source>
        <dbReference type="ARBA" id="ARBA00004370"/>
    </source>
</evidence>
<sequence length="182" mass="20560">MRNADADVLQQLPSLALAFGILKMPESPRWLIMQGRLGDAKSILLRVSNSKEEAEIRFSDIKAAAGIPENCTADTVKLSTQTRGEGVWKELLLRPTPPVRWMLLAAVGIHFFEHATGIEAVVLYSPRIFKKAGVHSKHKLLLATVKCFNFSLTFQILNSDLRWTRMRGSFMFLARGTWYRIC</sequence>
<dbReference type="Pfam" id="PF00083">
    <property type="entry name" value="Sugar_tr"/>
    <property type="match status" value="1"/>
</dbReference>
<dbReference type="Gene3D" id="1.20.1250.20">
    <property type="entry name" value="MFS general substrate transporter like domains"/>
    <property type="match status" value="1"/>
</dbReference>
<evidence type="ECO:0000256" key="7">
    <source>
        <dbReference type="ARBA" id="ARBA00044504"/>
    </source>
</evidence>
<dbReference type="PANTHER" id="PTHR23500:SF453">
    <property type="entry name" value="POLYOL TRANSPORTER 3-RELATED"/>
    <property type="match status" value="1"/>
</dbReference>
<dbReference type="EMBL" id="BJWL01000029">
    <property type="protein sequence ID" value="GFZ21410.1"/>
    <property type="molecule type" value="Genomic_DNA"/>
</dbReference>
<evidence type="ECO:0000313" key="9">
    <source>
        <dbReference type="Proteomes" id="UP000585474"/>
    </source>
</evidence>
<evidence type="ECO:0000256" key="2">
    <source>
        <dbReference type="ARBA" id="ARBA00010992"/>
    </source>
</evidence>
<accession>A0A7J0HE56</accession>
<evidence type="ECO:0000256" key="5">
    <source>
        <dbReference type="ARBA" id="ARBA00022989"/>
    </source>
</evidence>
<protein>
    <submittedName>
        <fullName evidence="8">Major facilitator superfamily protein</fullName>
    </submittedName>
</protein>
<dbReference type="InterPro" id="IPR036259">
    <property type="entry name" value="MFS_trans_sf"/>
</dbReference>
<dbReference type="InterPro" id="IPR045262">
    <property type="entry name" value="STP/PLT_plant"/>
</dbReference>
<keyword evidence="4" id="KW-0812">Transmembrane</keyword>
<organism evidence="8 9">
    <name type="scientific">Actinidia rufa</name>
    <dbReference type="NCBI Taxonomy" id="165716"/>
    <lineage>
        <taxon>Eukaryota</taxon>
        <taxon>Viridiplantae</taxon>
        <taxon>Streptophyta</taxon>
        <taxon>Embryophyta</taxon>
        <taxon>Tracheophyta</taxon>
        <taxon>Spermatophyta</taxon>
        <taxon>Magnoliopsida</taxon>
        <taxon>eudicotyledons</taxon>
        <taxon>Gunneridae</taxon>
        <taxon>Pentapetalae</taxon>
        <taxon>asterids</taxon>
        <taxon>Ericales</taxon>
        <taxon>Actinidiaceae</taxon>
        <taxon>Actinidia</taxon>
    </lineage>
</organism>